<feature type="chain" id="PRO_5011514665" evidence="1">
    <location>
        <begin position="21"/>
        <end position="154"/>
    </location>
</feature>
<dbReference type="EMBL" id="FOHK01000004">
    <property type="protein sequence ID" value="SET05630.1"/>
    <property type="molecule type" value="Genomic_DNA"/>
</dbReference>
<keyword evidence="4" id="KW-1185">Reference proteome</keyword>
<feature type="domain" description="SnoaL-like" evidence="2">
    <location>
        <begin position="41"/>
        <end position="153"/>
    </location>
</feature>
<dbReference type="OrthoDB" id="6196903at2"/>
<evidence type="ECO:0000313" key="3">
    <source>
        <dbReference type="EMBL" id="SET05630.1"/>
    </source>
</evidence>
<dbReference type="AlphaFoldDB" id="A0A1I0BGC7"/>
<dbReference type="InterPro" id="IPR037401">
    <property type="entry name" value="SnoaL-like"/>
</dbReference>
<reference evidence="3 4" key="1">
    <citation type="submission" date="2016-10" db="EMBL/GenBank/DDBJ databases">
        <authorList>
            <person name="de Groot N.N."/>
        </authorList>
    </citation>
    <scope>NUCLEOTIDE SEQUENCE [LARGE SCALE GENOMIC DNA]</scope>
    <source>
        <strain evidence="3 4">DSM 19706</strain>
    </source>
</reference>
<dbReference type="SUPFAM" id="SSF54427">
    <property type="entry name" value="NTF2-like"/>
    <property type="match status" value="1"/>
</dbReference>
<name>A0A1I0BGC7_THASX</name>
<dbReference type="Pfam" id="PF13474">
    <property type="entry name" value="SnoaL_3"/>
    <property type="match status" value="1"/>
</dbReference>
<dbReference type="Gene3D" id="3.10.450.50">
    <property type="match status" value="1"/>
</dbReference>
<evidence type="ECO:0000313" key="4">
    <source>
        <dbReference type="Proteomes" id="UP000199308"/>
    </source>
</evidence>
<accession>A0A1I0BGC7</accession>
<sequence length="154" mass="17023">MKIIKIILSLLVTTSLLANAHGDKSKEQGLFKGADTPAAKVVVAFHLALKTGDKKTARSLLADDVTIYEGGRVERSANEYAHHHMLSDMKYLAAVDSKILEHQVTVLGDTAISASRTHTVGTYKGKDRDYQGMETMVLEKQGGEWKIKHIHWSH</sequence>
<keyword evidence="1" id="KW-0732">Signal</keyword>
<protein>
    <submittedName>
        <fullName evidence="3">SnoaL-like domain-containing protein</fullName>
    </submittedName>
</protein>
<dbReference type="RefSeq" id="WP_093328089.1">
    <property type="nucleotide sequence ID" value="NZ_AP027363.1"/>
</dbReference>
<evidence type="ECO:0000259" key="2">
    <source>
        <dbReference type="Pfam" id="PF13474"/>
    </source>
</evidence>
<dbReference type="Proteomes" id="UP000199308">
    <property type="component" value="Unassembled WGS sequence"/>
</dbReference>
<evidence type="ECO:0000256" key="1">
    <source>
        <dbReference type="SAM" id="SignalP"/>
    </source>
</evidence>
<gene>
    <name evidence="3" type="ORF">SAMN05660429_00936</name>
</gene>
<dbReference type="InterPro" id="IPR032710">
    <property type="entry name" value="NTF2-like_dom_sf"/>
</dbReference>
<dbReference type="STRING" id="349064.SAMN05660429_00936"/>
<proteinExistence type="predicted"/>
<feature type="signal peptide" evidence="1">
    <location>
        <begin position="1"/>
        <end position="20"/>
    </location>
</feature>
<organism evidence="3 4">
    <name type="scientific">Thalassotalea agarivorans</name>
    <name type="common">Thalassomonas agarivorans</name>
    <dbReference type="NCBI Taxonomy" id="349064"/>
    <lineage>
        <taxon>Bacteria</taxon>
        <taxon>Pseudomonadati</taxon>
        <taxon>Pseudomonadota</taxon>
        <taxon>Gammaproteobacteria</taxon>
        <taxon>Alteromonadales</taxon>
        <taxon>Colwelliaceae</taxon>
        <taxon>Thalassotalea</taxon>
    </lineage>
</organism>